<reference evidence="7" key="1">
    <citation type="journal article" date="2016" name="Gigascience">
        <title>De novo construction of an expanded transcriptome assembly for the western tarnished plant bug, Lygus hesperus.</title>
        <authorList>
            <person name="Tassone E.E."/>
            <person name="Geib S.M."/>
            <person name="Hall B."/>
            <person name="Fabrick J.A."/>
            <person name="Brent C.S."/>
            <person name="Hull J.J."/>
        </authorList>
    </citation>
    <scope>NUCLEOTIDE SEQUENCE</scope>
</reference>
<dbReference type="PANTHER" id="PTHR45739:SF12">
    <property type="entry name" value="CHONDROITIN SULFATE PROTEOGLYCAN 4-LIKE ISOFORM X2"/>
    <property type="match status" value="1"/>
</dbReference>
<feature type="transmembrane region" description="Helical" evidence="6">
    <location>
        <begin position="1556"/>
        <end position="1577"/>
    </location>
</feature>
<feature type="repeat" description="CSPG" evidence="4">
    <location>
        <begin position="954"/>
        <end position="1046"/>
    </location>
</feature>
<feature type="compositionally biased region" description="Low complexity" evidence="5">
    <location>
        <begin position="1625"/>
        <end position="1636"/>
    </location>
</feature>
<dbReference type="PROSITE" id="PS51854">
    <property type="entry name" value="CSPG"/>
    <property type="match status" value="6"/>
</dbReference>
<feature type="repeat" description="CSPG" evidence="4">
    <location>
        <begin position="504"/>
        <end position="594"/>
    </location>
</feature>
<organism evidence="7">
    <name type="scientific">Lygus hesperus</name>
    <name type="common">Western plant bug</name>
    <dbReference type="NCBI Taxonomy" id="30085"/>
    <lineage>
        <taxon>Eukaryota</taxon>
        <taxon>Metazoa</taxon>
        <taxon>Ecdysozoa</taxon>
        <taxon>Arthropoda</taxon>
        <taxon>Hexapoda</taxon>
        <taxon>Insecta</taxon>
        <taxon>Pterygota</taxon>
        <taxon>Neoptera</taxon>
        <taxon>Paraneoptera</taxon>
        <taxon>Hemiptera</taxon>
        <taxon>Heteroptera</taxon>
        <taxon>Panheteroptera</taxon>
        <taxon>Cimicomorpha</taxon>
        <taxon>Miridae</taxon>
        <taxon>Mirini</taxon>
        <taxon>Lygus</taxon>
    </lineage>
</organism>
<evidence type="ECO:0000313" key="7">
    <source>
        <dbReference type="EMBL" id="JAQ11513.1"/>
    </source>
</evidence>
<feature type="repeat" description="CSPG" evidence="4">
    <location>
        <begin position="46"/>
        <end position="143"/>
    </location>
</feature>
<evidence type="ECO:0000256" key="4">
    <source>
        <dbReference type="PROSITE-ProRule" id="PRU01201"/>
    </source>
</evidence>
<keyword evidence="1" id="KW-0732">Signal</keyword>
<feature type="compositionally biased region" description="Basic and acidic residues" evidence="5">
    <location>
        <begin position="1584"/>
        <end position="1594"/>
    </location>
</feature>
<feature type="region of interest" description="Disordered" evidence="5">
    <location>
        <begin position="1584"/>
        <end position="1610"/>
    </location>
</feature>
<name>A0A146LV17_LYGHE</name>
<gene>
    <name evidence="7" type="primary">Cspg4_1</name>
    <name evidence="7" type="ORF">g.67192</name>
</gene>
<evidence type="ECO:0000256" key="1">
    <source>
        <dbReference type="ARBA" id="ARBA00022729"/>
    </source>
</evidence>
<feature type="repeat" description="CSPG" evidence="4">
    <location>
        <begin position="616"/>
        <end position="716"/>
    </location>
</feature>
<feature type="region of interest" description="Disordered" evidence="5">
    <location>
        <begin position="1624"/>
        <end position="1645"/>
    </location>
</feature>
<keyword evidence="6" id="KW-0812">Transmembrane</keyword>
<dbReference type="EMBL" id="GDHC01007116">
    <property type="protein sequence ID" value="JAQ11513.1"/>
    <property type="molecule type" value="Transcribed_RNA"/>
</dbReference>
<keyword evidence="2" id="KW-0677">Repeat</keyword>
<feature type="repeat" description="CSPG" evidence="4">
    <location>
        <begin position="1188"/>
        <end position="1279"/>
    </location>
</feature>
<dbReference type="GO" id="GO:0009653">
    <property type="term" value="P:anatomical structure morphogenesis"/>
    <property type="evidence" value="ECO:0007669"/>
    <property type="project" value="TreeGrafter"/>
</dbReference>
<keyword evidence="6" id="KW-1133">Transmembrane helix</keyword>
<dbReference type="InterPro" id="IPR051561">
    <property type="entry name" value="FRAS1_ECM"/>
</dbReference>
<dbReference type="PANTHER" id="PTHR45739">
    <property type="entry name" value="MATRIX PROTEIN, PUTATIVE-RELATED"/>
    <property type="match status" value="1"/>
</dbReference>
<keyword evidence="3" id="KW-0325">Glycoprotein</keyword>
<feature type="repeat" description="CSPG" evidence="4">
    <location>
        <begin position="846"/>
        <end position="938"/>
    </location>
</feature>
<proteinExistence type="predicted"/>
<keyword evidence="6" id="KW-0472">Membrane</keyword>
<evidence type="ECO:0000256" key="3">
    <source>
        <dbReference type="ARBA" id="ARBA00023180"/>
    </source>
</evidence>
<sequence length="1675" mass="186190">MDVDALTIFFFSDGPPNETQKISLQVSDGQLTSQPASLRASVIPLNIEILNNTGAILPHQSSILITNHNLSLSSNADDPSLEFWFKIKEDCEFGVVEVNSNTEGNETWRTVDKFSYNDIVLGLVRYRHNLGNPVHDKFQFVISVNGISHETPYEFRITFIKLAIVRNDPKPILIEGVKELTITSEAVSYYTSPIAVSSGDIVFTIKLLPRFGNIYYESKRLILNDNFTQEDVQFEKIKYRMLRTAYVEIADAFEYDVTAIHCPDELRHSINMSYRPPRSLPFHVHSVINVIKVMEGGTTPIHSADLNIKVESIKSLVYEVFEGPHHGTLSLVDLMQNVTQNHIVHFTPSQIKAGRLMYSHDGTESAHDNIKFMAISNAEDDFMTVGGLGVNVTLINDNAPVRQVSSVFRIVKGGQRLLTTQHLKFSDADSDFNPNDLVYTIKNGSGIFSSITHLKLQQFTQGDLDEEKVVIVEKSLSINPIMLTVSDGTHTTDFYLDVRPSPPYVELTNNSHLVVSQGGQAIITTSNLYSDTNIDVRLQDIKYIVTSVPSHGELLVSGDSEVQEFKQGLLENGSVVYKHLSSSLAQDRLQLKIGVLETYTVGSLAIRVFPPIYWEPLLVSANSTIYVEEYTSVIIKSEHILVNQPGIPPSDITFLVVQGPLHGYLEIDGSEDEKVGEFEEKGGVRAFDQATINAGKLYYVQSATNESSDNFTVDVTNGVSWLRSLRVEIVVIPSKFYLPNVDLMVNEGGAVKLPDYLYVSATPHFGDKIIDYQVFLQPSCGMIVMFPNNRQVTKWSVHQIKNSVLKYIHDGSESYEDNFSIVARTKDKESEPSLIHITVIPENDMIPILVNKSSITIWQGGSETISNTVLATVDVDTGPSNLTYMIVSATGGHVAYSDQLKTSISRFSQEEINDDAISFVHDGGLEPFTMDVMIVDGKNKIGPITYSAKLAVPSVVLEINSGMKMFPLLRKQITSKMLFCSSSDDREITYTITKPPMLGQLIVSGSSIVPVSNFTQSDIVHSRLFYQHTTPFKELSLLDSFTFDVTADFVEPTKNNVFQIEVAVNYAGFEKLFDLSAASLAVKEGGEVDIQINKTAILDFFQSSLGFSTPALELSLIVPPQNGQLCNADVCNASSFTFSKYETTRIFYKHDHSDTLNDFFEFSLLLLPGGILLSNLSFVVDVTPVNDQPFELITKDPHISVVQGQYVHITKNDLITEDLDTGPEDIIYEIISGPNIGSIYLHNATTGTFTQQDINSGFVYYKHSGAMQPTSFYFRVSDGKFTPVYTVFHISVSKIHLNITVSKRILLKQGTNTAPFASDVLIIRTNANFMDIVFNVTSPPHHGKICINSLVVTNFSYFDIERGVLYYKQENMSSYDDVFELSALNILDSAAEVRNIRIHVKILPLVTIGEFSVTSGSRSKVDLSVLDASPLAKISNANPIFRVLKKPRYGALKKIIRSSGEFKKTREKEVSKFTHEELKSGLIYFFSKKNVDTVDDRILFLLYTDTCQPAVGELRFKIFSEVQSSTVGPLKTGNADSKVEEPDDVKIASPNMSDDYLLGVTLVTGVIALALLIVGFIKCGSKHTSYDDSVKSDLPDPLPRPPDDLMPSSPHIAISSAQILSPHVNSSGINNSSSNSSEHELNSRYPYGEEDWNSYSESVLPTKGNPMLRKNQYWV</sequence>
<evidence type="ECO:0000256" key="6">
    <source>
        <dbReference type="SAM" id="Phobius"/>
    </source>
</evidence>
<protein>
    <submittedName>
        <fullName evidence="7">Chondroitin sulfate proteoglycan 4</fullName>
    </submittedName>
</protein>
<evidence type="ECO:0000256" key="2">
    <source>
        <dbReference type="ARBA" id="ARBA00022737"/>
    </source>
</evidence>
<evidence type="ECO:0000256" key="5">
    <source>
        <dbReference type="SAM" id="MobiDB-lite"/>
    </source>
</evidence>
<accession>A0A146LV17</accession>
<dbReference type="Pfam" id="PF16184">
    <property type="entry name" value="Cadherin_3"/>
    <property type="match status" value="8"/>
</dbReference>
<dbReference type="InterPro" id="IPR039005">
    <property type="entry name" value="CSPG_rpt"/>
</dbReference>